<sequence>MESKGGGANIPNHRQCACVYAVATNFAPVINLHPMRHDSVLQAIGNTPLIRLDRICGTRIPAAVYGKMESMNPGQSAKDRAALYMIEQAERKGRIQPGATIIEATSGNTGFSIAMIAAIKGYKCILTLTDKAGPEKQALLKALGAKIVLCPKDAAPEDPESYYSRAEELAGTIPNSIYLRQNWNLDNSGAHYHSTGPEIWKDTEGKITHYVCCAGTGGTLSGTARYLKEQNPEVKIIGVDAYGSVLKKYWQTGVFDPDEIFSWKVEGLGKTIIPDNVAFDLIDDFIKVGDRAAALRVRELAQREGLLLGYSSGAALEAVFSIRKQLSPDDTVVVLFPDHGSKYLGKVFNDAWMQEQGYLKPNGEPATYSVKHLQRMYRVYKRMYGRKIKQRLNLV</sequence>
<dbReference type="InterPro" id="IPR036052">
    <property type="entry name" value="TrpB-like_PALP_sf"/>
</dbReference>
<dbReference type="GO" id="GO:0006535">
    <property type="term" value="P:cysteine biosynthetic process from serine"/>
    <property type="evidence" value="ECO:0007669"/>
    <property type="project" value="InterPro"/>
</dbReference>
<organism evidence="5 6">
    <name type="scientific">Neolewinella xylanilytica</name>
    <dbReference type="NCBI Taxonomy" id="1514080"/>
    <lineage>
        <taxon>Bacteria</taxon>
        <taxon>Pseudomonadati</taxon>
        <taxon>Bacteroidota</taxon>
        <taxon>Saprospiria</taxon>
        <taxon>Saprospirales</taxon>
        <taxon>Lewinellaceae</taxon>
        <taxon>Neolewinella</taxon>
    </lineage>
</organism>
<name>A0A2S6I302_9BACT</name>
<gene>
    <name evidence="5" type="ORF">CLV84_2431</name>
</gene>
<evidence type="ECO:0000256" key="2">
    <source>
        <dbReference type="ARBA" id="ARBA00007103"/>
    </source>
</evidence>
<dbReference type="InterPro" id="IPR001216">
    <property type="entry name" value="P-phosphate_BS"/>
</dbReference>
<evidence type="ECO:0000256" key="3">
    <source>
        <dbReference type="ARBA" id="ARBA00022898"/>
    </source>
</evidence>
<comment type="caution">
    <text evidence="5">The sequence shown here is derived from an EMBL/GenBank/DDBJ whole genome shotgun (WGS) entry which is preliminary data.</text>
</comment>
<dbReference type="FunFam" id="3.40.50.1100:FF:000118">
    <property type="entry name" value="Related to CYS4-cystathionine beta-synthase"/>
    <property type="match status" value="1"/>
</dbReference>
<dbReference type="SUPFAM" id="SSF53686">
    <property type="entry name" value="Tryptophan synthase beta subunit-like PLP-dependent enzymes"/>
    <property type="match status" value="1"/>
</dbReference>
<comment type="cofactor">
    <cofactor evidence="1">
        <name>pyridoxal 5'-phosphate</name>
        <dbReference type="ChEBI" id="CHEBI:597326"/>
    </cofactor>
</comment>
<dbReference type="CDD" id="cd01561">
    <property type="entry name" value="CBS_like"/>
    <property type="match status" value="1"/>
</dbReference>
<evidence type="ECO:0000256" key="1">
    <source>
        <dbReference type="ARBA" id="ARBA00001933"/>
    </source>
</evidence>
<dbReference type="Gene3D" id="3.40.50.1100">
    <property type="match status" value="2"/>
</dbReference>
<dbReference type="FunFam" id="3.40.50.1100:FF:000003">
    <property type="entry name" value="Cystathionine beta-synthase"/>
    <property type="match status" value="1"/>
</dbReference>
<dbReference type="Proteomes" id="UP000237662">
    <property type="component" value="Unassembled WGS sequence"/>
</dbReference>
<dbReference type="GO" id="GO:0016765">
    <property type="term" value="F:transferase activity, transferring alkyl or aryl (other than methyl) groups"/>
    <property type="evidence" value="ECO:0007669"/>
    <property type="project" value="UniProtKB-ARBA"/>
</dbReference>
<dbReference type="EMBL" id="PTJC01000006">
    <property type="protein sequence ID" value="PPK85530.1"/>
    <property type="molecule type" value="Genomic_DNA"/>
</dbReference>
<dbReference type="PROSITE" id="PS00901">
    <property type="entry name" value="CYS_SYNTHASE"/>
    <property type="match status" value="1"/>
</dbReference>
<dbReference type="InterPro" id="IPR001926">
    <property type="entry name" value="TrpB-like_PALP"/>
</dbReference>
<dbReference type="InterPro" id="IPR050214">
    <property type="entry name" value="Cys_Synth/Cystath_Beta-Synth"/>
</dbReference>
<evidence type="ECO:0000313" key="6">
    <source>
        <dbReference type="Proteomes" id="UP000237662"/>
    </source>
</evidence>
<evidence type="ECO:0000259" key="4">
    <source>
        <dbReference type="Pfam" id="PF00291"/>
    </source>
</evidence>
<keyword evidence="3" id="KW-0663">Pyridoxal phosphate</keyword>
<proteinExistence type="inferred from homology"/>
<protein>
    <submittedName>
        <fullName evidence="5">Cystathionine beta-synthase</fullName>
    </submittedName>
</protein>
<keyword evidence="6" id="KW-1185">Reference proteome</keyword>
<dbReference type="AlphaFoldDB" id="A0A2S6I302"/>
<reference evidence="5 6" key="1">
    <citation type="submission" date="2018-02" db="EMBL/GenBank/DDBJ databases">
        <title>Genomic Encyclopedia of Archaeal and Bacterial Type Strains, Phase II (KMG-II): from individual species to whole genera.</title>
        <authorList>
            <person name="Goeker M."/>
        </authorList>
    </citation>
    <scope>NUCLEOTIDE SEQUENCE [LARGE SCALE GENOMIC DNA]</scope>
    <source>
        <strain evidence="5 6">DSM 29526</strain>
    </source>
</reference>
<dbReference type="Pfam" id="PF00291">
    <property type="entry name" value="PALP"/>
    <property type="match status" value="1"/>
</dbReference>
<feature type="domain" description="Tryptophan synthase beta chain-like PALP" evidence="4">
    <location>
        <begin position="41"/>
        <end position="338"/>
    </location>
</feature>
<comment type="similarity">
    <text evidence="2">Belongs to the cysteine synthase/cystathionine beta-synthase family.</text>
</comment>
<dbReference type="PANTHER" id="PTHR10314">
    <property type="entry name" value="CYSTATHIONINE BETA-SYNTHASE"/>
    <property type="match status" value="1"/>
</dbReference>
<accession>A0A2S6I302</accession>
<evidence type="ECO:0000313" key="5">
    <source>
        <dbReference type="EMBL" id="PPK85530.1"/>
    </source>
</evidence>